<organism evidence="1 2">
    <name type="scientific">Clostridium cylindrosporum DSM 605</name>
    <dbReference type="NCBI Taxonomy" id="1121307"/>
    <lineage>
        <taxon>Bacteria</taxon>
        <taxon>Bacillati</taxon>
        <taxon>Bacillota</taxon>
        <taxon>Clostridia</taxon>
        <taxon>Eubacteriales</taxon>
        <taxon>Clostridiaceae</taxon>
        <taxon>Clostridium</taxon>
    </lineage>
</organism>
<dbReference type="PATRIC" id="fig|1121307.3.peg.2313"/>
<dbReference type="AlphaFoldDB" id="A0A0J8DFF6"/>
<dbReference type="Proteomes" id="UP000036756">
    <property type="component" value="Unassembled WGS sequence"/>
</dbReference>
<evidence type="ECO:0000313" key="1">
    <source>
        <dbReference type="EMBL" id="KMT22984.1"/>
    </source>
</evidence>
<proteinExistence type="predicted"/>
<keyword evidence="2" id="KW-1185">Reference proteome</keyword>
<dbReference type="EMBL" id="LFVU01000003">
    <property type="protein sequence ID" value="KMT22984.1"/>
    <property type="molecule type" value="Genomic_DNA"/>
</dbReference>
<name>A0A0J8DFF6_CLOCY</name>
<dbReference type="RefSeq" id="WP_048569372.1">
    <property type="nucleotide sequence ID" value="NZ_LFVU01000003.1"/>
</dbReference>
<accession>A0A0J8DFF6</accession>
<reference evidence="1 2" key="1">
    <citation type="submission" date="2015-06" db="EMBL/GenBank/DDBJ databases">
        <title>Draft genome sequence of the purine-degrading Clostridium cylindrosporum HC-1 (DSM 605).</title>
        <authorList>
            <person name="Poehlein A."/>
            <person name="Schiel-Bengelsdorf B."/>
            <person name="Bengelsdorf F."/>
            <person name="Daniel R."/>
            <person name="Duerre P."/>
        </authorList>
    </citation>
    <scope>NUCLEOTIDE SEQUENCE [LARGE SCALE GENOMIC DNA]</scope>
    <source>
        <strain evidence="1 2">DSM 605</strain>
    </source>
</reference>
<comment type="caution">
    <text evidence="1">The sequence shown here is derived from an EMBL/GenBank/DDBJ whole genome shotgun (WGS) entry which is preliminary data.</text>
</comment>
<protein>
    <submittedName>
        <fullName evidence="1">Uncharacterized protein</fullName>
    </submittedName>
</protein>
<sequence>MDKRREKGSKVISTEYESFIADIKARLTKGSMVNITGIKVQKKKFTRAIQGTVEEIYRDFIVIRSKNDKNGYRTAFNFVEMFCDGVRFNER</sequence>
<gene>
    <name evidence="1" type="ORF">CLCY_7c00310</name>
</gene>
<dbReference type="STRING" id="1121307.CLCY_7c00310"/>
<evidence type="ECO:0000313" key="2">
    <source>
        <dbReference type="Proteomes" id="UP000036756"/>
    </source>
</evidence>